<feature type="region of interest" description="Disordered" evidence="1">
    <location>
        <begin position="58"/>
        <end position="79"/>
    </location>
</feature>
<feature type="region of interest" description="Disordered" evidence="1">
    <location>
        <begin position="1"/>
        <end position="39"/>
    </location>
</feature>
<reference evidence="4" key="1">
    <citation type="submission" date="2016-04" db="UniProtKB">
        <authorList>
            <consortium name="WormBaseParasite"/>
        </authorList>
    </citation>
    <scope>IDENTIFICATION</scope>
</reference>
<dbReference type="EMBL" id="UYSL01020014">
    <property type="protein sequence ID" value="VDL72094.1"/>
    <property type="molecule type" value="Genomic_DNA"/>
</dbReference>
<name>A0A0N4XZB4_NIPBR</name>
<gene>
    <name evidence="2" type="ORF">NBR_LOCUS8505</name>
</gene>
<feature type="compositionally biased region" description="Polar residues" evidence="1">
    <location>
        <begin position="453"/>
        <end position="463"/>
    </location>
</feature>
<dbReference type="OMA" id="AHRFHEF"/>
<reference evidence="2 3" key="2">
    <citation type="submission" date="2018-11" db="EMBL/GenBank/DDBJ databases">
        <authorList>
            <consortium name="Pathogen Informatics"/>
        </authorList>
    </citation>
    <scope>NUCLEOTIDE SEQUENCE [LARGE SCALE GENOMIC DNA]</scope>
</reference>
<evidence type="ECO:0000313" key="3">
    <source>
        <dbReference type="Proteomes" id="UP000271162"/>
    </source>
</evidence>
<dbReference type="Proteomes" id="UP000271162">
    <property type="component" value="Unassembled WGS sequence"/>
</dbReference>
<accession>A0A0N4XZB4</accession>
<feature type="region of interest" description="Disordered" evidence="1">
    <location>
        <begin position="436"/>
        <end position="463"/>
    </location>
</feature>
<dbReference type="WBParaSite" id="NBR_0000850401-mRNA-1">
    <property type="protein sequence ID" value="NBR_0000850401-mRNA-1"/>
    <property type="gene ID" value="NBR_0000850401"/>
</dbReference>
<evidence type="ECO:0000313" key="2">
    <source>
        <dbReference type="EMBL" id="VDL72094.1"/>
    </source>
</evidence>
<dbReference type="AlphaFoldDB" id="A0A0N4XZB4"/>
<protein>
    <submittedName>
        <fullName evidence="4">RING-type domain-containing protein</fullName>
    </submittedName>
</protein>
<organism evidence="4">
    <name type="scientific">Nippostrongylus brasiliensis</name>
    <name type="common">Rat hookworm</name>
    <dbReference type="NCBI Taxonomy" id="27835"/>
    <lineage>
        <taxon>Eukaryota</taxon>
        <taxon>Metazoa</taxon>
        <taxon>Ecdysozoa</taxon>
        <taxon>Nematoda</taxon>
        <taxon>Chromadorea</taxon>
        <taxon>Rhabditida</taxon>
        <taxon>Rhabditina</taxon>
        <taxon>Rhabditomorpha</taxon>
        <taxon>Strongyloidea</taxon>
        <taxon>Heligmosomidae</taxon>
        <taxon>Nippostrongylus</taxon>
    </lineage>
</organism>
<feature type="compositionally biased region" description="Basic and acidic residues" evidence="1">
    <location>
        <begin position="153"/>
        <end position="173"/>
    </location>
</feature>
<keyword evidence="3" id="KW-1185">Reference proteome</keyword>
<evidence type="ECO:0000313" key="4">
    <source>
        <dbReference type="WBParaSite" id="NBR_0000850401-mRNA-1"/>
    </source>
</evidence>
<dbReference type="STRING" id="27835.A0A0N4XZB4"/>
<sequence>MERRSKPREEIRRKRSDETSLDDDHRRLESAGGFLDPPGSVFSILNYDADEGSVLFPSPADDARFSTPEYAPDSVPTSAPTSLEAAYVRSPSGSSTCSNFNARDVVVVGQPAKRATLNVTGKTRYESPKNGDDSWLMQAFYQSSEEQSPDDPELAKSRVSDEAERLETDESDGRVSLVDRLFDMLEAAEEEEEEGEAQSEQDDVNDTTLVLSAPDRCIPERVVQAAPAHPPIPQAQYQPQISYEIEDEPRQAIFPCRDVTEQQYVSGGMPVNYAEGFYPRYESAERTYPVHAAPPPQQHYFPPDPARLHQSLQHVPQPLPLTVEQYAPQGQIQHTLAQPTPMMEHIEPLPPLPQYDSAHMMYAPQPPQYPLPQQPLEECYYPSQNQFTSHPLQLAPDFPHQVAAQPFPHDVPWNNSSSFDAFVPLEAIQQVFQAQPSVPASVESEEEQRSESAIGTETSADVSSITIRNEEGTDTDFESVSLRYSADEEVEEIIESAQLKGPPFEQKGPTRTKDVASVPPPPPPSVDDGLEEKHGLSIIQQLELETERLQDMSLREGADFDRQCELEELRTKMCERFQRLYPKLFIDVSSDAKHLVGTPDEDVEDGDPEEGKVIRNGIQLTTKYLAMWFPDKEERSHMIPWNIVRKVKPIRLCFLDNRIGHGEYENFNIGEFVTVTGHMMFAYGDGPEAQDSTRLFVLDVVRQQMNMRVFTYAHIFGLYKNHPIRLRRLIRYIVEQHRVRHILYRMDVDRERRRGQTYVENRMDIYETGATEITFLKKRAPHIYGALIEAGFEDQLEFLCEERRVQDCDPELGDIKRFLKKRSRHIPKDLVELLQYAKRVSYCSRTGRLSAFRAHRFHEFLGFPDLQTDLIYVLDFMAREIVMMVTYRACMSRQKGLKASSDVQQRVRMDENLDLCYYEEGLRSIAGWRENGDLLFGEEERPVSLSIGKNYWKWESDADYNAREKGERLEFEKTGLRSRRTVVLNTEQLFAEHGKILRGEYWDSCPEDLTKEAIVYANAMADVGELDVELPEDLVPLKWKQQRQQAEEDEIVRLETLKEITHKNDLEKRVSEQLVKMMAANRISDL</sequence>
<evidence type="ECO:0000256" key="1">
    <source>
        <dbReference type="SAM" id="MobiDB-lite"/>
    </source>
</evidence>
<feature type="region of interest" description="Disordered" evidence="1">
    <location>
        <begin position="142"/>
        <end position="175"/>
    </location>
</feature>
<feature type="region of interest" description="Disordered" evidence="1">
    <location>
        <begin position="496"/>
        <end position="530"/>
    </location>
</feature>
<feature type="compositionally biased region" description="Basic and acidic residues" evidence="1">
    <location>
        <begin position="1"/>
        <end position="29"/>
    </location>
</feature>
<proteinExistence type="predicted"/>